<dbReference type="EMBL" id="JNBS01002175">
    <property type="protein sequence ID" value="OQR94597.1"/>
    <property type="molecule type" value="Genomic_DNA"/>
</dbReference>
<dbReference type="SUPFAM" id="SSF56112">
    <property type="entry name" value="Protein kinase-like (PK-like)"/>
    <property type="match status" value="1"/>
</dbReference>
<dbReference type="PANTHER" id="PTHR44329:SF214">
    <property type="entry name" value="PROTEIN KINASE DOMAIN-CONTAINING PROTEIN"/>
    <property type="match status" value="1"/>
</dbReference>
<evidence type="ECO:0000259" key="1">
    <source>
        <dbReference type="PROSITE" id="PS50011"/>
    </source>
</evidence>
<proteinExistence type="predicted"/>
<gene>
    <name evidence="2" type="ORF">THRCLA_22226</name>
</gene>
<reference evidence="2 3" key="1">
    <citation type="journal article" date="2014" name="Genome Biol. Evol.">
        <title>The secreted proteins of Achlya hypogyna and Thraustotheca clavata identify the ancestral oomycete secretome and reveal gene acquisitions by horizontal gene transfer.</title>
        <authorList>
            <person name="Misner I."/>
            <person name="Blouin N."/>
            <person name="Leonard G."/>
            <person name="Richards T.A."/>
            <person name="Lane C.E."/>
        </authorList>
    </citation>
    <scope>NUCLEOTIDE SEQUENCE [LARGE SCALE GENOMIC DNA]</scope>
    <source>
        <strain evidence="2 3">ATCC 34112</strain>
    </source>
</reference>
<dbReference type="STRING" id="74557.A0A1V9Z9K7"/>
<dbReference type="PROSITE" id="PS50011">
    <property type="entry name" value="PROTEIN_KINASE_DOM"/>
    <property type="match status" value="1"/>
</dbReference>
<dbReference type="GO" id="GO:0005524">
    <property type="term" value="F:ATP binding"/>
    <property type="evidence" value="ECO:0007669"/>
    <property type="project" value="InterPro"/>
</dbReference>
<dbReference type="Pfam" id="PF00069">
    <property type="entry name" value="Pkinase"/>
    <property type="match status" value="1"/>
</dbReference>
<dbReference type="GO" id="GO:0004674">
    <property type="term" value="F:protein serine/threonine kinase activity"/>
    <property type="evidence" value="ECO:0007669"/>
    <property type="project" value="TreeGrafter"/>
</dbReference>
<organism evidence="2 3">
    <name type="scientific">Thraustotheca clavata</name>
    <dbReference type="NCBI Taxonomy" id="74557"/>
    <lineage>
        <taxon>Eukaryota</taxon>
        <taxon>Sar</taxon>
        <taxon>Stramenopiles</taxon>
        <taxon>Oomycota</taxon>
        <taxon>Saprolegniomycetes</taxon>
        <taxon>Saprolegniales</taxon>
        <taxon>Achlyaceae</taxon>
        <taxon>Thraustotheca</taxon>
    </lineage>
</organism>
<name>A0A1V9Z9K7_9STRA</name>
<dbReference type="AlphaFoldDB" id="A0A1V9Z9K7"/>
<dbReference type="Proteomes" id="UP000243217">
    <property type="component" value="Unassembled WGS sequence"/>
</dbReference>
<dbReference type="Gene3D" id="1.10.510.10">
    <property type="entry name" value="Transferase(Phosphotransferase) domain 1"/>
    <property type="match status" value="1"/>
</dbReference>
<protein>
    <submittedName>
        <fullName evidence="2">Kinase</fullName>
    </submittedName>
</protein>
<dbReference type="OrthoDB" id="77576at2759"/>
<accession>A0A1V9Z9K7</accession>
<evidence type="ECO:0000313" key="2">
    <source>
        <dbReference type="EMBL" id="OQR94597.1"/>
    </source>
</evidence>
<dbReference type="InterPro" id="IPR051681">
    <property type="entry name" value="Ser/Thr_Kinases-Pseudokinases"/>
</dbReference>
<evidence type="ECO:0000313" key="3">
    <source>
        <dbReference type="Proteomes" id="UP000243217"/>
    </source>
</evidence>
<keyword evidence="3" id="KW-1185">Reference proteome</keyword>
<dbReference type="PANTHER" id="PTHR44329">
    <property type="entry name" value="SERINE/THREONINE-PROTEIN KINASE TNNI3K-RELATED"/>
    <property type="match status" value="1"/>
</dbReference>
<feature type="domain" description="Protein kinase" evidence="1">
    <location>
        <begin position="1"/>
        <end position="146"/>
    </location>
</feature>
<sequence>MHKANQINRDLKSENILPSVNNGIKVCDLGVSRELEPDMTKDIGTPYWMTPEVIGEDCNYDCRAVIYSFGVILTELDTLTTPYSDYRNKGLSWVLLRDKFCRGELRLSLSENCEPWLKALAYACLMFNPGHRPTAKSIIDTLQPLVHQESLMNA</sequence>
<keyword evidence="2" id="KW-0808">Transferase</keyword>
<dbReference type="InterPro" id="IPR011009">
    <property type="entry name" value="Kinase-like_dom_sf"/>
</dbReference>
<dbReference type="InterPro" id="IPR000719">
    <property type="entry name" value="Prot_kinase_dom"/>
</dbReference>
<comment type="caution">
    <text evidence="2">The sequence shown here is derived from an EMBL/GenBank/DDBJ whole genome shotgun (WGS) entry which is preliminary data.</text>
</comment>
<dbReference type="SMART" id="SM00220">
    <property type="entry name" value="S_TKc"/>
    <property type="match status" value="1"/>
</dbReference>
<keyword evidence="2" id="KW-0418">Kinase</keyword>